<evidence type="ECO:0000256" key="1">
    <source>
        <dbReference type="ARBA" id="ARBA00004123"/>
    </source>
</evidence>
<keyword evidence="5" id="KW-0804">Transcription</keyword>
<dbReference type="PANTHER" id="PTHR12856">
    <property type="entry name" value="TRANSCRIPTION INITIATION FACTOR IIH-RELATED"/>
    <property type="match status" value="1"/>
</dbReference>
<keyword evidence="4" id="KW-0805">Transcription regulation</keyword>
<protein>
    <recommendedName>
        <fullName evidence="8">BSD domain-containing protein</fullName>
    </recommendedName>
</protein>
<keyword evidence="10" id="KW-1185">Reference proteome</keyword>
<evidence type="ECO:0000256" key="2">
    <source>
        <dbReference type="ARBA" id="ARBA00009448"/>
    </source>
</evidence>
<gene>
    <name evidence="9" type="ORF">HJC23_011530</name>
</gene>
<dbReference type="InterPro" id="IPR005607">
    <property type="entry name" value="BSD_dom"/>
</dbReference>
<evidence type="ECO:0000313" key="9">
    <source>
        <dbReference type="EMBL" id="KAL3791499.1"/>
    </source>
</evidence>
<evidence type="ECO:0000256" key="6">
    <source>
        <dbReference type="ARBA" id="ARBA00023242"/>
    </source>
</evidence>
<reference evidence="9 10" key="1">
    <citation type="journal article" date="2020" name="G3 (Bethesda)">
        <title>Improved Reference Genome for Cyclotella cryptica CCMP332, a Model for Cell Wall Morphogenesis, Salinity Adaptation, and Lipid Production in Diatoms (Bacillariophyta).</title>
        <authorList>
            <person name="Roberts W.R."/>
            <person name="Downey K.M."/>
            <person name="Ruck E.C."/>
            <person name="Traller J.C."/>
            <person name="Alverson A.J."/>
        </authorList>
    </citation>
    <scope>NUCLEOTIDE SEQUENCE [LARGE SCALE GENOMIC DNA]</scope>
    <source>
        <strain evidence="9 10">CCMP332</strain>
    </source>
</reference>
<dbReference type="PROSITE" id="PS50858">
    <property type="entry name" value="BSD"/>
    <property type="match status" value="1"/>
</dbReference>
<feature type="region of interest" description="Disordered" evidence="7">
    <location>
        <begin position="116"/>
        <end position="170"/>
    </location>
</feature>
<name>A0ABD3PTT3_9STRA</name>
<evidence type="ECO:0000256" key="3">
    <source>
        <dbReference type="ARBA" id="ARBA00022737"/>
    </source>
</evidence>
<evidence type="ECO:0000256" key="5">
    <source>
        <dbReference type="ARBA" id="ARBA00023163"/>
    </source>
</evidence>
<keyword evidence="3" id="KW-0677">Repeat</keyword>
<dbReference type="Pfam" id="PF08567">
    <property type="entry name" value="PH_TFIIH"/>
    <property type="match status" value="1"/>
</dbReference>
<feature type="region of interest" description="Disordered" evidence="7">
    <location>
        <begin position="38"/>
        <end position="57"/>
    </location>
</feature>
<proteinExistence type="inferred from homology"/>
<dbReference type="InterPro" id="IPR027079">
    <property type="entry name" value="Tfb1/GTF2H1"/>
</dbReference>
<dbReference type="InterPro" id="IPR035925">
    <property type="entry name" value="BSD_dom_sf"/>
</dbReference>
<dbReference type="SUPFAM" id="SSF140383">
    <property type="entry name" value="BSD domain-like"/>
    <property type="match status" value="1"/>
</dbReference>
<dbReference type="EMBL" id="JABMIG020000113">
    <property type="protein sequence ID" value="KAL3791499.1"/>
    <property type="molecule type" value="Genomic_DNA"/>
</dbReference>
<dbReference type="AlphaFoldDB" id="A0ABD3PTT3"/>
<accession>A0ABD3PTT3</accession>
<dbReference type="Proteomes" id="UP001516023">
    <property type="component" value="Unassembled WGS sequence"/>
</dbReference>
<evidence type="ECO:0000259" key="8">
    <source>
        <dbReference type="PROSITE" id="PS50858"/>
    </source>
</evidence>
<sequence length="763" mass="83327">MSSKTITSSKESTFHGVLHSKVRGNLILAETGLSFQPDAVQSNGATNDDDINTDNKPNGATVLNLPWIDIVKHQVSPANHPKSLLKVIRRDSNNTTTNASHTFQFLTRNGLESARREISSRLSKLKPDDSSTATGKKRPRDEQSSNTNDDDAENFQHKRQSTPPSSTYINHDPVALLATRSSLLASDPALRSQHRLLVVQNGTLSEDDFWETHSRLVADEYARISGRVCGGMSSSIKSSLDLGLASGGGRSGGAGTAASEKKKEGSGGDGAKGGGAVGGGGAASRPLMRSGVIHLGVEEMRQIFLMYPAVHRAYEEKVPLELSEEQFWRKYLESEYFHRDRGRVGLHIGRVNELEKMEMERMVGKKGIAESSDRDTSKKEDTKDTGAGKDRIAGDEARLAAAAGTDDIFSRYDQSNRQQPLQLGTKLAIGQFDLASTAETERGDRYLHGMDLHPSYTTDGQDSRGARVIEKYNRHWAIVLHPNESMGTSHTKDVNTVDYDAKAIGGIDREMNDLVGFANANENHADHSRGIGEDDADCIELTLHNVGGYSGKYSTASTTIGDNKGAPANASELAIKCTKYLAAKLQATTEPLIRDQSTGKVKGFEDATILKRAFPDPKIGRGLLEALSKKMAADSQTEADAQRLADSLPEEFRTKLAAYFRRSTELLRHFFGLRSVFSDDSDDNGGIGVSESQRNRLTSIIKGMEKVHGEMYELTRNLPLVEAKMFKPIMDQLDWAFKLHREDSSKGGRGGFVPVARGGFVKV</sequence>
<dbReference type="Pfam" id="PF03909">
    <property type="entry name" value="BSD"/>
    <property type="match status" value="1"/>
</dbReference>
<feature type="domain" description="BSD" evidence="8">
    <location>
        <begin position="298"/>
        <end position="339"/>
    </location>
</feature>
<keyword evidence="6" id="KW-0539">Nucleus</keyword>
<comment type="similarity">
    <text evidence="2">Belongs to the TFB1 family.</text>
</comment>
<feature type="region of interest" description="Disordered" evidence="7">
    <location>
        <begin position="247"/>
        <end position="283"/>
    </location>
</feature>
<evidence type="ECO:0000256" key="4">
    <source>
        <dbReference type="ARBA" id="ARBA00023015"/>
    </source>
</evidence>
<feature type="region of interest" description="Disordered" evidence="7">
    <location>
        <begin position="362"/>
        <end position="393"/>
    </location>
</feature>
<dbReference type="GO" id="GO:0005634">
    <property type="term" value="C:nucleus"/>
    <property type="evidence" value="ECO:0007669"/>
    <property type="project" value="UniProtKB-SubCell"/>
</dbReference>
<organism evidence="9 10">
    <name type="scientific">Cyclotella cryptica</name>
    <dbReference type="NCBI Taxonomy" id="29204"/>
    <lineage>
        <taxon>Eukaryota</taxon>
        <taxon>Sar</taxon>
        <taxon>Stramenopiles</taxon>
        <taxon>Ochrophyta</taxon>
        <taxon>Bacillariophyta</taxon>
        <taxon>Coscinodiscophyceae</taxon>
        <taxon>Thalassiosirophycidae</taxon>
        <taxon>Stephanodiscales</taxon>
        <taxon>Stephanodiscaceae</taxon>
        <taxon>Cyclotella</taxon>
    </lineage>
</organism>
<comment type="caution">
    <text evidence="9">The sequence shown here is derived from an EMBL/GenBank/DDBJ whole genome shotgun (WGS) entry which is preliminary data.</text>
</comment>
<feature type="compositionally biased region" description="Gly residues" evidence="7">
    <location>
        <begin position="267"/>
        <end position="282"/>
    </location>
</feature>
<comment type="subcellular location">
    <subcellularLocation>
        <location evidence="1">Nucleus</location>
    </subcellularLocation>
</comment>
<evidence type="ECO:0000256" key="7">
    <source>
        <dbReference type="SAM" id="MobiDB-lite"/>
    </source>
</evidence>
<evidence type="ECO:0000313" key="10">
    <source>
        <dbReference type="Proteomes" id="UP001516023"/>
    </source>
</evidence>
<dbReference type="InterPro" id="IPR013876">
    <property type="entry name" value="TFIIH_BTF_p62_N"/>
</dbReference>
<feature type="compositionally biased region" description="Basic and acidic residues" evidence="7">
    <location>
        <begin position="116"/>
        <end position="129"/>
    </location>
</feature>